<dbReference type="Proteomes" id="UP000320513">
    <property type="component" value="Unassembled WGS sequence"/>
</dbReference>
<dbReference type="EMBL" id="VMQU01000044">
    <property type="protein sequence ID" value="TVS89198.1"/>
    <property type="molecule type" value="Genomic_DNA"/>
</dbReference>
<dbReference type="Gene3D" id="2.130.10.10">
    <property type="entry name" value="YVTN repeat-like/Quinoprotein amine dehydrogenase"/>
    <property type="match status" value="2"/>
</dbReference>
<dbReference type="InterPro" id="IPR015943">
    <property type="entry name" value="WD40/YVTN_repeat-like_dom_sf"/>
</dbReference>
<dbReference type="InterPro" id="IPR051200">
    <property type="entry name" value="Host-pathogen_enzymatic-act"/>
</dbReference>
<name>A0A557XTA1_9MYCO</name>
<evidence type="ECO:0000313" key="1">
    <source>
        <dbReference type="EMBL" id="TVS89198.1"/>
    </source>
</evidence>
<dbReference type="SUPFAM" id="SSF51004">
    <property type="entry name" value="C-terminal (heme d1) domain of cytochrome cd1-nitrite reductase"/>
    <property type="match status" value="2"/>
</dbReference>
<dbReference type="PANTHER" id="PTHR47197:SF3">
    <property type="entry name" value="DIHYDRO-HEME D1 DEHYDROGENASE"/>
    <property type="match status" value="1"/>
</dbReference>
<comment type="caution">
    <text evidence="1">The sequence shown here is derived from an EMBL/GenBank/DDBJ whole genome shotgun (WGS) entry which is preliminary data.</text>
</comment>
<dbReference type="PANTHER" id="PTHR47197">
    <property type="entry name" value="PROTEIN NIRF"/>
    <property type="match status" value="1"/>
</dbReference>
<dbReference type="OrthoDB" id="4565246at2"/>
<protein>
    <submittedName>
        <fullName evidence="1">YncE family protein</fullName>
    </submittedName>
</protein>
<keyword evidence="2" id="KW-1185">Reference proteome</keyword>
<reference evidence="1 2" key="1">
    <citation type="submission" date="2019-07" db="EMBL/GenBank/DDBJ databases">
        <title>New Mycobacterium species.</title>
        <authorList>
            <person name="Tortoli E."/>
            <person name="Ghielmetti G."/>
            <person name="Friedel U."/>
            <person name="Trovato A."/>
        </authorList>
    </citation>
    <scope>NUCLEOTIDE SEQUENCE [LARGE SCALE GENOMIC DNA]</scope>
    <source>
        <strain evidence="1 2">16-83</strain>
    </source>
</reference>
<dbReference type="InterPro" id="IPR011964">
    <property type="entry name" value="YVTN_b-propeller_repeat"/>
</dbReference>
<sequence length="357" mass="36258">MKDANDRTIARDGQLIELGETPEFPIVVKIVVGNGPISAIAATRDGSQLLVTNYADHSVSVIDAATCRVTGTIAGLGEPSAIAVGGRDSGHAYVRTATAAYDAVAVLDLATRAVVASHPLAYSVSDLAVSPDGTQVYAGRNGAGVADVAVLDTTTGAVETVDLGDAPATTTECLRVSPDGAHLYVAAGGRLLVIETGPRSGPGDARVLGSVDIGLPIRDVALSPNGALAYVLSSAPEAGAVIDVVDTRTRRIIGTRKLGEVTGVVTGLTLSGDGYRAYLVSADSVTVLCTLTQDVVGTVDVVHKPSCVVESPDATHLYIAEYSGAVTVVPVASIVALGIECAEWVIPELVADVPALV</sequence>
<dbReference type="NCBIfam" id="TIGR02276">
    <property type="entry name" value="beta_rpt_yvtn"/>
    <property type="match status" value="1"/>
</dbReference>
<proteinExistence type="predicted"/>
<organism evidence="1 2">
    <name type="scientific">Mycobacterium helveticum</name>
    <dbReference type="NCBI Taxonomy" id="2592811"/>
    <lineage>
        <taxon>Bacteria</taxon>
        <taxon>Bacillati</taxon>
        <taxon>Actinomycetota</taxon>
        <taxon>Actinomycetes</taxon>
        <taxon>Mycobacteriales</taxon>
        <taxon>Mycobacteriaceae</taxon>
        <taxon>Mycobacterium</taxon>
    </lineage>
</organism>
<dbReference type="InterPro" id="IPR011048">
    <property type="entry name" value="Haem_d1_sf"/>
</dbReference>
<dbReference type="AlphaFoldDB" id="A0A557XTA1"/>
<evidence type="ECO:0000313" key="2">
    <source>
        <dbReference type="Proteomes" id="UP000320513"/>
    </source>
</evidence>
<gene>
    <name evidence="1" type="ORF">FPZ47_12440</name>
</gene>
<accession>A0A557XTA1</accession>
<dbReference type="RefSeq" id="WP_144945735.1">
    <property type="nucleotide sequence ID" value="NZ_VMQU01000044.1"/>
</dbReference>